<protein>
    <recommendedName>
        <fullName evidence="2">SET domain-containing protein</fullName>
    </recommendedName>
</protein>
<dbReference type="Gene3D" id="2.170.270.10">
    <property type="entry name" value="SET domain"/>
    <property type="match status" value="1"/>
</dbReference>
<dbReference type="CDD" id="cd20071">
    <property type="entry name" value="SET_SMYD"/>
    <property type="match status" value="1"/>
</dbReference>
<dbReference type="AlphaFoldDB" id="A0AA97P8P5"/>
<dbReference type="SUPFAM" id="SSF82199">
    <property type="entry name" value="SET domain"/>
    <property type="match status" value="1"/>
</dbReference>
<organism evidence="3">
    <name type="scientific">Pyricularia oryzae (strain Y34)</name>
    <name type="common">Rice blast fungus</name>
    <name type="synonym">Magnaporthe oryzae</name>
    <dbReference type="NCBI Taxonomy" id="1143189"/>
    <lineage>
        <taxon>Eukaryota</taxon>
        <taxon>Fungi</taxon>
        <taxon>Dikarya</taxon>
        <taxon>Ascomycota</taxon>
        <taxon>Pezizomycotina</taxon>
        <taxon>Sordariomycetes</taxon>
        <taxon>Sordariomycetidae</taxon>
        <taxon>Magnaporthales</taxon>
        <taxon>Pyriculariaceae</taxon>
        <taxon>Pyricularia</taxon>
    </lineage>
</organism>
<dbReference type="InterPro" id="IPR001214">
    <property type="entry name" value="SET_dom"/>
</dbReference>
<dbReference type="Proteomes" id="UP000011086">
    <property type="component" value="Unassembled WGS sequence"/>
</dbReference>
<gene>
    <name evidence="3" type="ORF">OOU_Y34scaffold00099g6</name>
</gene>
<evidence type="ECO:0000256" key="1">
    <source>
        <dbReference type="SAM" id="MobiDB-lite"/>
    </source>
</evidence>
<dbReference type="PROSITE" id="PS50280">
    <property type="entry name" value="SET"/>
    <property type="match status" value="1"/>
</dbReference>
<name>A0AA97P8P5_PYRO3</name>
<feature type="region of interest" description="Disordered" evidence="1">
    <location>
        <begin position="225"/>
        <end position="253"/>
    </location>
</feature>
<accession>A0AA97P8P5</accession>
<dbReference type="InterPro" id="IPR053185">
    <property type="entry name" value="SET_domain_protein"/>
</dbReference>
<evidence type="ECO:0000259" key="2">
    <source>
        <dbReference type="PROSITE" id="PS50280"/>
    </source>
</evidence>
<feature type="domain" description="SET" evidence="2">
    <location>
        <begin position="262"/>
        <end position="399"/>
    </location>
</feature>
<dbReference type="InterPro" id="IPR046341">
    <property type="entry name" value="SET_dom_sf"/>
</dbReference>
<evidence type="ECO:0000313" key="3">
    <source>
        <dbReference type="EMBL" id="ELQ44103.1"/>
    </source>
</evidence>
<proteinExistence type="predicted"/>
<dbReference type="EMBL" id="JH794008">
    <property type="protein sequence ID" value="ELQ44103.1"/>
    <property type="molecule type" value="Genomic_DNA"/>
</dbReference>
<reference evidence="3" key="1">
    <citation type="journal article" date="2012" name="PLoS Genet.">
        <title>Comparative analysis of the genomes of two field isolates of the rice blast fungus Magnaporthe oryzae.</title>
        <authorList>
            <person name="Xue M."/>
            <person name="Yang J."/>
            <person name="Li Z."/>
            <person name="Hu S."/>
            <person name="Yao N."/>
            <person name="Dean R.A."/>
            <person name="Zhao W."/>
            <person name="Shen M."/>
            <person name="Zhang H."/>
            <person name="Li C."/>
            <person name="Liu L."/>
            <person name="Cao L."/>
            <person name="Xu X."/>
            <person name="Xing Y."/>
            <person name="Hsiang T."/>
            <person name="Zhang Z."/>
            <person name="Xu J.R."/>
            <person name="Peng Y.L."/>
        </authorList>
    </citation>
    <scope>NUCLEOTIDE SEQUENCE</scope>
    <source>
        <strain evidence="3">Y34</strain>
    </source>
</reference>
<dbReference type="PANTHER" id="PTHR47332:SF4">
    <property type="entry name" value="SET DOMAIN-CONTAINING PROTEIN 5"/>
    <property type="match status" value="1"/>
</dbReference>
<dbReference type="PANTHER" id="PTHR47332">
    <property type="entry name" value="SET DOMAIN-CONTAINING PROTEIN 5"/>
    <property type="match status" value="1"/>
</dbReference>
<sequence length="436" mass="49091">MEHQAPEDGEQTFQGSYYVMMNRLSPLSVKKPSLPKRPYFSAKFYYLDSSSPAESFSSARTTTDDYVYDDDAESSDSFNSVEFNDRRRDARKQEKVHYSILKDTYLTSLELAMSRLPLNDHRRELLVDDCQSEKEDLPSKLAEAVKLPSAPEADDLAASTDLAQNQQLNLPYRFKDTVKITGQSQVDEHEDQTDTNDVLAHTQDPIDASAMLGAGDSTDVRAPTEHLEHDENTEDVEEEGQKHTESGPVQEPKSDCTVQINEYFEIRNTSLGGSGSFSRKDLKRGDVILRESFIIRTNSYTMEAQFESLDVVGRRAYLCLHPHWPLNQENLDVMNAICHTNAFNIGGGTAVFPIAARFNHKCSSMSNIDFDYDRRAGLMVFTVKAETVAAGEELTLSYGGNPRTLHERYGFFCQCGGCEGWSQEQADELQKLNWGC</sequence>
<dbReference type="Pfam" id="PF00856">
    <property type="entry name" value="SET"/>
    <property type="match status" value="1"/>
</dbReference>